<evidence type="ECO:0000313" key="8">
    <source>
        <dbReference type="Proteomes" id="UP000749559"/>
    </source>
</evidence>
<gene>
    <name evidence="7" type="ORF">OFUS_LOCUS2463</name>
</gene>
<evidence type="ECO:0000259" key="5">
    <source>
        <dbReference type="PROSITE" id="PS50041"/>
    </source>
</evidence>
<dbReference type="SUPFAM" id="SSF56436">
    <property type="entry name" value="C-type lectin-like"/>
    <property type="match status" value="1"/>
</dbReference>
<evidence type="ECO:0000256" key="4">
    <source>
        <dbReference type="SAM" id="MobiDB-lite"/>
    </source>
</evidence>
<dbReference type="PANTHER" id="PTHR22803">
    <property type="entry name" value="MANNOSE, PHOSPHOLIPASE, LECTIN RECEPTOR RELATED"/>
    <property type="match status" value="1"/>
</dbReference>
<dbReference type="Gene3D" id="3.10.100.10">
    <property type="entry name" value="Mannose-Binding Protein A, subunit A"/>
    <property type="match status" value="1"/>
</dbReference>
<dbReference type="AlphaFoldDB" id="A0A8S4N1M9"/>
<dbReference type="SMART" id="SM00130">
    <property type="entry name" value="KR"/>
    <property type="match status" value="1"/>
</dbReference>
<comment type="caution">
    <text evidence="3">Lacks conserved residue(s) required for the propagation of feature annotation.</text>
</comment>
<dbReference type="InterPro" id="IPR001304">
    <property type="entry name" value="C-type_lectin-like"/>
</dbReference>
<dbReference type="Pfam" id="PF00059">
    <property type="entry name" value="Lectin_C"/>
    <property type="match status" value="1"/>
</dbReference>
<name>A0A8S4N1M9_OWEFU</name>
<dbReference type="CDD" id="cd00037">
    <property type="entry name" value="CLECT"/>
    <property type="match status" value="1"/>
</dbReference>
<evidence type="ECO:0000256" key="2">
    <source>
        <dbReference type="ARBA" id="ARBA00023157"/>
    </source>
</evidence>
<evidence type="ECO:0000256" key="3">
    <source>
        <dbReference type="PROSITE-ProRule" id="PRU00121"/>
    </source>
</evidence>
<dbReference type="PROSITE" id="PS50070">
    <property type="entry name" value="KRINGLE_2"/>
    <property type="match status" value="1"/>
</dbReference>
<dbReference type="InterPro" id="IPR016186">
    <property type="entry name" value="C-type_lectin-like/link_sf"/>
</dbReference>
<feature type="compositionally biased region" description="Low complexity" evidence="4">
    <location>
        <begin position="61"/>
        <end position="72"/>
    </location>
</feature>
<evidence type="ECO:0000313" key="7">
    <source>
        <dbReference type="EMBL" id="CAH1775117.1"/>
    </source>
</evidence>
<dbReference type="InterPro" id="IPR013806">
    <property type="entry name" value="Kringle-like"/>
</dbReference>
<evidence type="ECO:0000259" key="6">
    <source>
        <dbReference type="PROSITE" id="PS50070"/>
    </source>
</evidence>
<dbReference type="InterPro" id="IPR018056">
    <property type="entry name" value="Kringle_CS"/>
</dbReference>
<feature type="disulfide bond" evidence="3">
    <location>
        <begin position="304"/>
        <end position="327"/>
    </location>
</feature>
<accession>A0A8S4N1M9</accession>
<comment type="caution">
    <text evidence="7">The sequence shown here is derived from an EMBL/GenBank/DDBJ whole genome shotgun (WGS) entry which is preliminary data.</text>
</comment>
<dbReference type="Gene3D" id="2.40.20.10">
    <property type="entry name" value="Plasminogen Kringle 4"/>
    <property type="match status" value="1"/>
</dbReference>
<dbReference type="OrthoDB" id="6276028at2759"/>
<proteinExistence type="predicted"/>
<dbReference type="SMART" id="SM00034">
    <property type="entry name" value="CLECT"/>
    <property type="match status" value="1"/>
</dbReference>
<dbReference type="Pfam" id="PF00051">
    <property type="entry name" value="Kringle"/>
    <property type="match status" value="1"/>
</dbReference>
<protein>
    <submittedName>
        <fullName evidence="7">Uncharacterized protein</fullName>
    </submittedName>
</protein>
<keyword evidence="8" id="KW-1185">Reference proteome</keyword>
<dbReference type="Proteomes" id="UP000749559">
    <property type="component" value="Unassembled WGS sequence"/>
</dbReference>
<dbReference type="InterPro" id="IPR016187">
    <property type="entry name" value="CTDL_fold"/>
</dbReference>
<dbReference type="PROSITE" id="PS00021">
    <property type="entry name" value="KRINGLE_1"/>
    <property type="match status" value="1"/>
</dbReference>
<keyword evidence="1 3" id="KW-0420">Kringle</keyword>
<feature type="domain" description="Kringle" evidence="6">
    <location>
        <begin position="251"/>
        <end position="332"/>
    </location>
</feature>
<reference evidence="7" key="1">
    <citation type="submission" date="2022-03" db="EMBL/GenBank/DDBJ databases">
        <authorList>
            <person name="Martin C."/>
        </authorList>
    </citation>
    <scope>NUCLEOTIDE SEQUENCE</scope>
</reference>
<evidence type="ECO:0000256" key="1">
    <source>
        <dbReference type="ARBA" id="ARBA00022572"/>
    </source>
</evidence>
<keyword evidence="2 3" id="KW-1015">Disulfide bond</keyword>
<dbReference type="InterPro" id="IPR000001">
    <property type="entry name" value="Kringle"/>
</dbReference>
<sequence length="355" mass="39393">MNTGYLTLLINKKVLRVILVLVCSTCVLADYYYDYYGPYSWEDDREYGDDDGESGSGSGAGSKSNEAGSKSNGNCGSWRWVLHNGNCYRFQNDYFKNWEQAQAECRKDDAELLSITDQKEFEYAAAQAKALDWVAPRQPVWIGLVHVNGQYEWTDGSPVKFTNWKKGEPNDYGSCVKTYTAMYKQDGGWADVNCKFRESYVDTPAGYICKKPEPIAQITTIQAGTSTNTIPRPTRGPVGSSMKNCKTSDLGKSYAGNESKTKSKKLCMPWAAAAGQDNFWLPTSNQIFPEGSGEVGLKSAKNFCRNPDSSEYGPWCFIDLFGTRELCNIELCPADDDQTGGLDDIENSVKPLIAP</sequence>
<dbReference type="InterPro" id="IPR038178">
    <property type="entry name" value="Kringle_sf"/>
</dbReference>
<dbReference type="InterPro" id="IPR050111">
    <property type="entry name" value="C-type_lectin/snaclec_domain"/>
</dbReference>
<feature type="region of interest" description="Disordered" evidence="4">
    <location>
        <begin position="46"/>
        <end position="72"/>
    </location>
</feature>
<feature type="domain" description="C-type lectin" evidence="5">
    <location>
        <begin position="83"/>
        <end position="201"/>
    </location>
</feature>
<dbReference type="SUPFAM" id="SSF57440">
    <property type="entry name" value="Kringle-like"/>
    <property type="match status" value="1"/>
</dbReference>
<dbReference type="EMBL" id="CAIIXF020000001">
    <property type="protein sequence ID" value="CAH1775117.1"/>
    <property type="molecule type" value="Genomic_DNA"/>
</dbReference>
<dbReference type="PROSITE" id="PS50041">
    <property type="entry name" value="C_TYPE_LECTIN_2"/>
    <property type="match status" value="1"/>
</dbReference>
<organism evidence="7 8">
    <name type="scientific">Owenia fusiformis</name>
    <name type="common">Polychaete worm</name>
    <dbReference type="NCBI Taxonomy" id="6347"/>
    <lineage>
        <taxon>Eukaryota</taxon>
        <taxon>Metazoa</taxon>
        <taxon>Spiralia</taxon>
        <taxon>Lophotrochozoa</taxon>
        <taxon>Annelida</taxon>
        <taxon>Polychaeta</taxon>
        <taxon>Sedentaria</taxon>
        <taxon>Canalipalpata</taxon>
        <taxon>Sabellida</taxon>
        <taxon>Oweniida</taxon>
        <taxon>Oweniidae</taxon>
        <taxon>Owenia</taxon>
    </lineage>
</organism>